<organism evidence="11 12">
    <name type="scientific">Croceibacterium soli</name>
    <dbReference type="NCBI Taxonomy" id="1739690"/>
    <lineage>
        <taxon>Bacteria</taxon>
        <taxon>Pseudomonadati</taxon>
        <taxon>Pseudomonadota</taxon>
        <taxon>Alphaproteobacteria</taxon>
        <taxon>Sphingomonadales</taxon>
        <taxon>Erythrobacteraceae</taxon>
        <taxon>Croceibacterium</taxon>
    </lineage>
</organism>
<evidence type="ECO:0000256" key="4">
    <source>
        <dbReference type="ARBA" id="ARBA00022827"/>
    </source>
</evidence>
<dbReference type="PRINTS" id="PR00368">
    <property type="entry name" value="FADPNR"/>
</dbReference>
<comment type="catalytic activity">
    <reaction evidence="8">
        <text>[thioredoxin]-dithiol + NADP(+) = [thioredoxin]-disulfide + NADPH + H(+)</text>
        <dbReference type="Rhea" id="RHEA:20345"/>
        <dbReference type="Rhea" id="RHEA-COMP:10698"/>
        <dbReference type="Rhea" id="RHEA-COMP:10700"/>
        <dbReference type="ChEBI" id="CHEBI:15378"/>
        <dbReference type="ChEBI" id="CHEBI:29950"/>
        <dbReference type="ChEBI" id="CHEBI:50058"/>
        <dbReference type="ChEBI" id="CHEBI:57783"/>
        <dbReference type="ChEBI" id="CHEBI:58349"/>
        <dbReference type="EC" id="1.8.1.9"/>
    </reaction>
</comment>
<evidence type="ECO:0000256" key="3">
    <source>
        <dbReference type="ARBA" id="ARBA00022630"/>
    </source>
</evidence>
<comment type="similarity">
    <text evidence="1 8">Belongs to the class-II pyridine nucleotide-disulfide oxidoreductase family.</text>
</comment>
<sequence>MAVHTTRMLIIGSGPAGLSAAIYGARAGMQAIVVQGLQPGGQLTITTDVENYPGFRDVIQGPWLMQEMQAQAEHVGTRMMWDTIVDVDIAGGTPFRARGDSGDEYVGDVLVIATGAQAKWLGVPGEETLSGKGVSACATCDGFFYRGKKVAVIGGGNTAVEEALYLTNHSDDVTLIHRRDDLRAEKILQDRLFAHPKISVLWNQRVDEFLGDPMGGGLTGLKLIDTVSGQESEFACQGAFVAIGHAPATELFKGKLEMDDSGYLVVEPGTPKTNVPGVFACGDVMDHTYRQAVTAAGTGCMAALDAERFLATLEFVRHEAAQAAE</sequence>
<dbReference type="PROSITE" id="PS00573">
    <property type="entry name" value="PYRIDINE_REDOX_2"/>
    <property type="match status" value="1"/>
</dbReference>
<keyword evidence="4 8" id="KW-0274">FAD</keyword>
<comment type="cofactor">
    <cofactor evidence="9">
        <name>FAD</name>
        <dbReference type="ChEBI" id="CHEBI:57692"/>
    </cofactor>
    <text evidence="9">Binds 1 FAD per subunit.</text>
</comment>
<dbReference type="Pfam" id="PF07992">
    <property type="entry name" value="Pyr_redox_2"/>
    <property type="match status" value="1"/>
</dbReference>
<dbReference type="GO" id="GO:0005737">
    <property type="term" value="C:cytoplasm"/>
    <property type="evidence" value="ECO:0007669"/>
    <property type="project" value="InterPro"/>
</dbReference>
<evidence type="ECO:0000256" key="2">
    <source>
        <dbReference type="ARBA" id="ARBA00018719"/>
    </source>
</evidence>
<keyword evidence="9" id="KW-0521">NADP</keyword>
<dbReference type="RefSeq" id="WP_160745234.1">
    <property type="nucleotide sequence ID" value="NZ_WTYK01000001.1"/>
</dbReference>
<accession>A0A6I4UPN9</accession>
<dbReference type="InterPro" id="IPR008255">
    <property type="entry name" value="Pyr_nucl-diS_OxRdtase_2_AS"/>
</dbReference>
<name>A0A6I4UPN9_9SPHN</name>
<dbReference type="SUPFAM" id="SSF51905">
    <property type="entry name" value="FAD/NAD(P)-binding domain"/>
    <property type="match status" value="1"/>
</dbReference>
<dbReference type="NCBIfam" id="TIGR01292">
    <property type="entry name" value="TRX_reduct"/>
    <property type="match status" value="1"/>
</dbReference>
<evidence type="ECO:0000256" key="1">
    <source>
        <dbReference type="ARBA" id="ARBA00009333"/>
    </source>
</evidence>
<keyword evidence="6" id="KW-1015">Disulfide bond</keyword>
<dbReference type="InterPro" id="IPR023753">
    <property type="entry name" value="FAD/NAD-binding_dom"/>
</dbReference>
<dbReference type="OrthoDB" id="9806179at2"/>
<dbReference type="GO" id="GO:0004791">
    <property type="term" value="F:thioredoxin-disulfide reductase (NADPH) activity"/>
    <property type="evidence" value="ECO:0007669"/>
    <property type="project" value="UniProtKB-UniRule"/>
</dbReference>
<reference evidence="11 12" key="1">
    <citation type="submission" date="2019-12" db="EMBL/GenBank/DDBJ databases">
        <title>Genomic-based taxomic classification of the family Erythrobacteraceae.</title>
        <authorList>
            <person name="Xu L."/>
        </authorList>
    </citation>
    <scope>NUCLEOTIDE SEQUENCE [LARGE SCALE GENOMIC DNA]</scope>
    <source>
        <strain evidence="11 12">MCCC 1K02066</strain>
    </source>
</reference>
<evidence type="ECO:0000256" key="6">
    <source>
        <dbReference type="ARBA" id="ARBA00023157"/>
    </source>
</evidence>
<evidence type="ECO:0000313" key="11">
    <source>
        <dbReference type="EMBL" id="MXP40396.1"/>
    </source>
</evidence>
<dbReference type="InterPro" id="IPR036188">
    <property type="entry name" value="FAD/NAD-bd_sf"/>
</dbReference>
<comment type="subunit">
    <text evidence="8">Homodimer.</text>
</comment>
<keyword evidence="5 8" id="KW-0560">Oxidoreductase</keyword>
<dbReference type="AlphaFoldDB" id="A0A6I4UPN9"/>
<evidence type="ECO:0000256" key="5">
    <source>
        <dbReference type="ARBA" id="ARBA00023002"/>
    </source>
</evidence>
<feature type="domain" description="FAD/NAD(P)-binding" evidence="10">
    <location>
        <begin position="7"/>
        <end position="299"/>
    </location>
</feature>
<dbReference type="PANTHER" id="PTHR48105">
    <property type="entry name" value="THIOREDOXIN REDUCTASE 1-RELATED-RELATED"/>
    <property type="match status" value="1"/>
</dbReference>
<evidence type="ECO:0000256" key="9">
    <source>
        <dbReference type="RuleBase" id="RU003881"/>
    </source>
</evidence>
<dbReference type="EC" id="1.8.1.9" evidence="8"/>
<dbReference type="Proteomes" id="UP000469159">
    <property type="component" value="Unassembled WGS sequence"/>
</dbReference>
<evidence type="ECO:0000256" key="8">
    <source>
        <dbReference type="RuleBase" id="RU003880"/>
    </source>
</evidence>
<dbReference type="Gene3D" id="3.50.50.60">
    <property type="entry name" value="FAD/NAD(P)-binding domain"/>
    <property type="match status" value="2"/>
</dbReference>
<keyword evidence="7 8" id="KW-0676">Redox-active center</keyword>
<protein>
    <recommendedName>
        <fullName evidence="2 8">Thioredoxin reductase</fullName>
        <ecNumber evidence="8">1.8.1.9</ecNumber>
    </recommendedName>
</protein>
<dbReference type="InterPro" id="IPR005982">
    <property type="entry name" value="Thioredox_Rdtase"/>
</dbReference>
<proteinExistence type="inferred from homology"/>
<evidence type="ECO:0000313" key="12">
    <source>
        <dbReference type="Proteomes" id="UP000469159"/>
    </source>
</evidence>
<dbReference type="InterPro" id="IPR050097">
    <property type="entry name" value="Ferredoxin-NADP_redctase_2"/>
</dbReference>
<evidence type="ECO:0000256" key="7">
    <source>
        <dbReference type="ARBA" id="ARBA00023284"/>
    </source>
</evidence>
<dbReference type="EMBL" id="WTYK01000001">
    <property type="protein sequence ID" value="MXP40396.1"/>
    <property type="molecule type" value="Genomic_DNA"/>
</dbReference>
<keyword evidence="3 8" id="KW-0285">Flavoprotein</keyword>
<comment type="caution">
    <text evidence="11">The sequence shown here is derived from an EMBL/GenBank/DDBJ whole genome shotgun (WGS) entry which is preliminary data.</text>
</comment>
<keyword evidence="12" id="KW-1185">Reference proteome</keyword>
<gene>
    <name evidence="11" type="primary">trxB</name>
    <name evidence="11" type="ORF">GRI75_01890</name>
</gene>
<evidence type="ECO:0000259" key="10">
    <source>
        <dbReference type="Pfam" id="PF07992"/>
    </source>
</evidence>
<dbReference type="GO" id="GO:0019430">
    <property type="term" value="P:removal of superoxide radicals"/>
    <property type="evidence" value="ECO:0007669"/>
    <property type="project" value="UniProtKB-UniRule"/>
</dbReference>
<dbReference type="PRINTS" id="PR00469">
    <property type="entry name" value="PNDRDTASEII"/>
</dbReference>